<proteinExistence type="predicted"/>
<feature type="compositionally biased region" description="Polar residues" evidence="2">
    <location>
        <begin position="129"/>
        <end position="138"/>
    </location>
</feature>
<organism evidence="3 4">
    <name type="scientific">Globisporangium ultimum (strain ATCC 200006 / CBS 805.95 / DAOM BR144)</name>
    <name type="common">Pythium ultimum</name>
    <dbReference type="NCBI Taxonomy" id="431595"/>
    <lineage>
        <taxon>Eukaryota</taxon>
        <taxon>Sar</taxon>
        <taxon>Stramenopiles</taxon>
        <taxon>Oomycota</taxon>
        <taxon>Peronosporomycetes</taxon>
        <taxon>Pythiales</taxon>
        <taxon>Pythiaceae</taxon>
        <taxon>Globisporangium</taxon>
    </lineage>
</organism>
<dbReference type="Proteomes" id="UP000019132">
    <property type="component" value="Unassembled WGS sequence"/>
</dbReference>
<evidence type="ECO:0000313" key="3">
    <source>
        <dbReference type="EnsemblProtists" id="PYU1_T005786"/>
    </source>
</evidence>
<dbReference type="OMA" id="CASAFTD"/>
<reference evidence="4" key="2">
    <citation type="submission" date="2010-04" db="EMBL/GenBank/DDBJ databases">
        <authorList>
            <person name="Buell R."/>
            <person name="Hamilton J."/>
            <person name="Hostetler J."/>
        </authorList>
    </citation>
    <scope>NUCLEOTIDE SEQUENCE [LARGE SCALE GENOMIC DNA]</scope>
    <source>
        <strain evidence="4">DAOM:BR144</strain>
    </source>
</reference>
<feature type="coiled-coil region" evidence="1">
    <location>
        <begin position="262"/>
        <end position="296"/>
    </location>
</feature>
<dbReference type="AlphaFoldDB" id="K3WLE4"/>
<protein>
    <submittedName>
        <fullName evidence="3">Uncharacterized protein</fullName>
    </submittedName>
</protein>
<dbReference type="EMBL" id="GL376573">
    <property type="status" value="NOT_ANNOTATED_CDS"/>
    <property type="molecule type" value="Genomic_DNA"/>
</dbReference>
<sequence length="1025" mass="114763">MTDSPREKAHGLRHAAPASSSPAVALSPLVQLLPTGYRDIQPFQKGAGWHTNGKQAPRARRSRAYVTDLSSSAASGDESEKVVFPVLPTYDGKRRVLEAASGPRATAVERYEGDDRQEIEQDDDEYNGQPDTNAQDKPQANHRALSPSVVSIPVPPSAPRRPQSRGESGSNSNQSNGGSSPSFRTRAIAAAAGGSTAYRANASTFEALISPRSRPPAETEGTEEQPVAALGPSIAAKLWQEYAERTKDTAKTIDKEAYHQKMQRRYSELKALRERIVKLESDLVDARRDRNEARDAMARNVQQSVVTRWKQPDSSDDTGAGTTAANGQELDQLEQTFPLTSSPSARRSIFKVLQSLQPEEGSYREKCFKLERALATTKENLATEHQMLTEQHENDCRIIDALQANLLLEQETNQCLSKQLHEATISFKATTDELVMTRMELEKEQIHETIVMEQIQAQTYQLISDHRRKELQNRVRNVIRNLGKEALHQKMEALHTRVLVAEQKMRKAQLQVANLQLERDAQEKQLEQILSSAALKYHSLAGDGGIPGILQRSTQLYYGSREINHQFLLVQILYEDERNVASCTNKRQCDNKSTMDSNGNELFRMHFICYEAYTAQDDYLTFQLRDIMRLVPAYENYLALYQDRKQERLEALAEILIQHVHAGYKNGHLVVTEIPSVASPNASANERREVSIYRSTRYVPLQISGNDSKQGDAVLAEVIVNEVYTASTSDLWWLEIHALVIEGTDGFPGIEADCPEDDNSKQDLEFITKVDLHQLRDVCTHFGSYRPSESMSAGVQGFESAESELFSIHEELLEPVLAKLSFVRRRGGNTMARERNGDAGRLNLDSEPKEAAGICLHIDLPSDFDGVSAAVPSDDTTNVLWESEKYDGSANGTGAPIVAAESIVSELESSLDHRCIVNILDIFYCVHIQEIWDAELMLEIRMEDPESLTQFHLVVHEPELVAIATYLFETRIVEENYASQVTYGLPRCLHIPICRLLKKHLQPLVLADQVVSEVQLLGAQEKVKR</sequence>
<keyword evidence="1" id="KW-0175">Coiled coil</keyword>
<dbReference type="HOGENOM" id="CLU_011367_0_0_1"/>
<evidence type="ECO:0000256" key="2">
    <source>
        <dbReference type="SAM" id="MobiDB-lite"/>
    </source>
</evidence>
<feature type="region of interest" description="Disordered" evidence="2">
    <location>
        <begin position="43"/>
        <end position="64"/>
    </location>
</feature>
<feature type="compositionally biased region" description="Basic and acidic residues" evidence="2">
    <location>
        <begin position="107"/>
        <end position="119"/>
    </location>
</feature>
<feature type="coiled-coil region" evidence="1">
    <location>
        <begin position="491"/>
        <end position="532"/>
    </location>
</feature>
<evidence type="ECO:0000313" key="4">
    <source>
        <dbReference type="Proteomes" id="UP000019132"/>
    </source>
</evidence>
<reference evidence="4" key="1">
    <citation type="journal article" date="2010" name="Genome Biol.">
        <title>Genome sequence of the necrotrophic plant pathogen Pythium ultimum reveals original pathogenicity mechanisms and effector repertoire.</title>
        <authorList>
            <person name="Levesque C.A."/>
            <person name="Brouwer H."/>
            <person name="Cano L."/>
            <person name="Hamilton J.P."/>
            <person name="Holt C."/>
            <person name="Huitema E."/>
            <person name="Raffaele S."/>
            <person name="Robideau G.P."/>
            <person name="Thines M."/>
            <person name="Win J."/>
            <person name="Zerillo M.M."/>
            <person name="Beakes G.W."/>
            <person name="Boore J.L."/>
            <person name="Busam D."/>
            <person name="Dumas B."/>
            <person name="Ferriera S."/>
            <person name="Fuerstenberg S.I."/>
            <person name="Gachon C.M."/>
            <person name="Gaulin E."/>
            <person name="Govers F."/>
            <person name="Grenville-Briggs L."/>
            <person name="Horner N."/>
            <person name="Hostetler J."/>
            <person name="Jiang R.H."/>
            <person name="Johnson J."/>
            <person name="Krajaejun T."/>
            <person name="Lin H."/>
            <person name="Meijer H.J."/>
            <person name="Moore B."/>
            <person name="Morris P."/>
            <person name="Phuntmart V."/>
            <person name="Puiu D."/>
            <person name="Shetty J."/>
            <person name="Stajich J.E."/>
            <person name="Tripathy S."/>
            <person name="Wawra S."/>
            <person name="van West P."/>
            <person name="Whitty B.R."/>
            <person name="Coutinho P.M."/>
            <person name="Henrissat B."/>
            <person name="Martin F."/>
            <person name="Thomas P.D."/>
            <person name="Tyler B.M."/>
            <person name="De Vries R.P."/>
            <person name="Kamoun S."/>
            <person name="Yandell M."/>
            <person name="Tisserat N."/>
            <person name="Buell C.R."/>
        </authorList>
    </citation>
    <scope>NUCLEOTIDE SEQUENCE</scope>
    <source>
        <strain evidence="4">DAOM:BR144</strain>
    </source>
</reference>
<feature type="region of interest" description="Disordered" evidence="2">
    <location>
        <begin position="1"/>
        <end position="24"/>
    </location>
</feature>
<dbReference type="VEuPathDB" id="FungiDB:PYU1_G005775"/>
<feature type="compositionally biased region" description="Basic and acidic residues" evidence="2">
    <location>
        <begin position="1"/>
        <end position="10"/>
    </location>
</feature>
<dbReference type="eggNOG" id="ENOG502S2T5">
    <property type="taxonomic scope" value="Eukaryota"/>
</dbReference>
<feature type="region of interest" description="Disordered" evidence="2">
    <location>
        <begin position="299"/>
        <end position="331"/>
    </location>
</feature>
<keyword evidence="4" id="KW-1185">Reference proteome</keyword>
<feature type="compositionally biased region" description="Low complexity" evidence="2">
    <location>
        <begin position="15"/>
        <end position="24"/>
    </location>
</feature>
<feature type="region of interest" description="Disordered" evidence="2">
    <location>
        <begin position="101"/>
        <end position="182"/>
    </location>
</feature>
<feature type="compositionally biased region" description="Low complexity" evidence="2">
    <location>
        <begin position="165"/>
        <end position="182"/>
    </location>
</feature>
<evidence type="ECO:0000256" key="1">
    <source>
        <dbReference type="SAM" id="Coils"/>
    </source>
</evidence>
<accession>K3WLE4</accession>
<dbReference type="InParanoid" id="K3WLE4"/>
<reference evidence="3" key="3">
    <citation type="submission" date="2015-02" db="UniProtKB">
        <authorList>
            <consortium name="EnsemblProtists"/>
        </authorList>
    </citation>
    <scope>IDENTIFICATION</scope>
    <source>
        <strain evidence="3">DAOM BR144</strain>
    </source>
</reference>
<name>K3WLE4_GLOUD</name>
<dbReference type="EnsemblProtists" id="PYU1_T005786">
    <property type="protein sequence ID" value="PYU1_T005786"/>
    <property type="gene ID" value="PYU1_G005775"/>
</dbReference>